<evidence type="ECO:0000256" key="3">
    <source>
        <dbReference type="ARBA" id="ARBA00022692"/>
    </source>
</evidence>
<feature type="transmembrane region" description="Helical" evidence="6">
    <location>
        <begin position="298"/>
        <end position="316"/>
    </location>
</feature>
<dbReference type="InterPro" id="IPR050833">
    <property type="entry name" value="Poly_Biosynth_Transport"/>
</dbReference>
<feature type="transmembrane region" description="Helical" evidence="6">
    <location>
        <begin position="36"/>
        <end position="55"/>
    </location>
</feature>
<evidence type="ECO:0000313" key="7">
    <source>
        <dbReference type="EMBL" id="MCM2375179.1"/>
    </source>
</evidence>
<reference evidence="7 8" key="1">
    <citation type="journal article" date="2022" name="Syst. Appl. Microbiol.">
        <title>Rhodopirellula aestuarii sp. nov., a novel member of the genus Rhodopirellula isolated from brackish sediments collected in the Tagus River estuary, Portugal.</title>
        <authorList>
            <person name="Vitorino I.R."/>
            <person name="Klimek D."/>
            <person name="Calusinska M."/>
            <person name="Lobo-da-Cunha A."/>
            <person name="Vasconcelos V."/>
            <person name="Lage O.M."/>
        </authorList>
    </citation>
    <scope>NUCLEOTIDE SEQUENCE [LARGE SCALE GENOMIC DNA]</scope>
    <source>
        <strain evidence="7 8">ICT_H3.1</strain>
    </source>
</reference>
<evidence type="ECO:0000256" key="4">
    <source>
        <dbReference type="ARBA" id="ARBA00022989"/>
    </source>
</evidence>
<feature type="transmembrane region" description="Helical" evidence="6">
    <location>
        <begin position="394"/>
        <end position="414"/>
    </location>
</feature>
<evidence type="ECO:0000256" key="1">
    <source>
        <dbReference type="ARBA" id="ARBA00004651"/>
    </source>
</evidence>
<sequence length="436" mass="47017">MNMQERSMKINFVWMLLGNGVHTACQWGVLASLNKMGGPGAAGLFLFAYAVVLPLSTLSNFNFRIVYITNAVPDISFRYYIGARYFWNVVLVMLVGIVAISLDYGNATTALAFVGMALAASMQSAGDLFAGFFQKLERLDIAALSNALKGVFNFASVFVVFFFSHSVVLSIIALALSRCLCYCLYDVPMANRLITGRYRLVAVKELSWLFTGKTLRELTWAGLPLGINGILGTLSPQLPRLFLGQEEGLSALGIFGSIAQVVVGGSMLITALGAVITPRLARAYSESRTKEFWRISRYALSFALFLGLAGICLALLVGRELLVLLYTPEFAGYENILVLCMISATAAYVGCLLTMMLASVRRFRFILVAAVCQCATTLLGTLALVPTLGVTGAAYSLIVANSFHLVLAAVFLFVGTRDMSLKSAGATGPDESVRSC</sequence>
<keyword evidence="8" id="KW-1185">Reference proteome</keyword>
<feature type="transmembrane region" description="Helical" evidence="6">
    <location>
        <begin position="249"/>
        <end position="277"/>
    </location>
</feature>
<dbReference type="Proteomes" id="UP001202961">
    <property type="component" value="Unassembled WGS sequence"/>
</dbReference>
<proteinExistence type="predicted"/>
<feature type="transmembrane region" description="Helical" evidence="6">
    <location>
        <begin position="336"/>
        <end position="358"/>
    </location>
</feature>
<keyword evidence="3 6" id="KW-0812">Transmembrane</keyword>
<evidence type="ECO:0000256" key="6">
    <source>
        <dbReference type="SAM" id="Phobius"/>
    </source>
</evidence>
<evidence type="ECO:0000256" key="2">
    <source>
        <dbReference type="ARBA" id="ARBA00022475"/>
    </source>
</evidence>
<gene>
    <name evidence="7" type="ORF">NB063_31535</name>
</gene>
<comment type="caution">
    <text evidence="7">The sequence shown here is derived from an EMBL/GenBank/DDBJ whole genome shotgun (WGS) entry which is preliminary data.</text>
</comment>
<name>A0ABT0UE59_9BACT</name>
<keyword evidence="4 6" id="KW-1133">Transmembrane helix</keyword>
<feature type="transmembrane region" description="Helical" evidence="6">
    <location>
        <begin position="110"/>
        <end position="130"/>
    </location>
</feature>
<evidence type="ECO:0000313" key="8">
    <source>
        <dbReference type="Proteomes" id="UP001202961"/>
    </source>
</evidence>
<dbReference type="EMBL" id="JAMQBK010000137">
    <property type="protein sequence ID" value="MCM2375179.1"/>
    <property type="molecule type" value="Genomic_DNA"/>
</dbReference>
<dbReference type="PANTHER" id="PTHR30250">
    <property type="entry name" value="PST FAMILY PREDICTED COLANIC ACID TRANSPORTER"/>
    <property type="match status" value="1"/>
</dbReference>
<keyword evidence="5 6" id="KW-0472">Membrane</keyword>
<dbReference type="RefSeq" id="WP_250933751.1">
    <property type="nucleotide sequence ID" value="NZ_JAMQBK010000137.1"/>
</dbReference>
<comment type="subcellular location">
    <subcellularLocation>
        <location evidence="1">Cell membrane</location>
        <topology evidence="1">Multi-pass membrane protein</topology>
    </subcellularLocation>
</comment>
<protein>
    <submittedName>
        <fullName evidence="7">Lipopolysaccharide biosynthesis protein</fullName>
    </submittedName>
</protein>
<dbReference type="PANTHER" id="PTHR30250:SF11">
    <property type="entry name" value="O-ANTIGEN TRANSPORTER-RELATED"/>
    <property type="match status" value="1"/>
</dbReference>
<feature type="transmembrane region" description="Helical" evidence="6">
    <location>
        <begin position="85"/>
        <end position="104"/>
    </location>
</feature>
<dbReference type="InterPro" id="IPR002797">
    <property type="entry name" value="Polysacc_synth"/>
</dbReference>
<evidence type="ECO:0000256" key="5">
    <source>
        <dbReference type="ARBA" id="ARBA00023136"/>
    </source>
</evidence>
<feature type="transmembrane region" description="Helical" evidence="6">
    <location>
        <begin position="12"/>
        <end position="30"/>
    </location>
</feature>
<feature type="transmembrane region" description="Helical" evidence="6">
    <location>
        <begin position="365"/>
        <end position="388"/>
    </location>
</feature>
<keyword evidence="2" id="KW-1003">Cell membrane</keyword>
<organism evidence="7 8">
    <name type="scientific">Aporhodopirellula aestuarii</name>
    <dbReference type="NCBI Taxonomy" id="2950107"/>
    <lineage>
        <taxon>Bacteria</taxon>
        <taxon>Pseudomonadati</taxon>
        <taxon>Planctomycetota</taxon>
        <taxon>Planctomycetia</taxon>
        <taxon>Pirellulales</taxon>
        <taxon>Pirellulaceae</taxon>
        <taxon>Aporhodopirellula</taxon>
    </lineage>
</organism>
<feature type="transmembrane region" description="Helical" evidence="6">
    <location>
        <begin position="151"/>
        <end position="176"/>
    </location>
</feature>
<dbReference type="Pfam" id="PF01943">
    <property type="entry name" value="Polysacc_synt"/>
    <property type="match status" value="1"/>
</dbReference>
<accession>A0ABT0UE59</accession>